<keyword evidence="2" id="KW-0808">Transferase</keyword>
<sequence>MIKLAFFVIFPKPIDFRMVLVGNPGIGGAEFCFALLIMKMNELFSSEIEITVFSNYKHEIPDNIRQEQVDSLSLTLDKVDGNFSFLIMKTLLVPDDYNLLSKYSNLNVICWSHNYFNARIAKLIAKSKQIVANVFVGKQMYDFYYDNDVIGKSTYIYNPVPKKEMLNREDYVPYSLTYMGAIIEDKGIMDLLKVWKIVEKKYPDAILNIIGNISLYSLGSVRLGAFGITEECLERKMLPYIIDKETNQIKDTIRFLGILSDEKYDVFMKSAVGIVNPSAKTETFGMGIIEMASVGLPVVTRAWNGHLDTVIDGETGLLSLTTKGIAKNIIKLFSDRELNLEIGRKAKERVDVYNLEKIALEWFTLINKIKSGDKLFKLLPLSKPYWNNYKFLRYVFFLLRFKCNCRFFPSVVTIETIGNDIFKCIKRHMRH</sequence>
<dbReference type="GO" id="GO:0016757">
    <property type="term" value="F:glycosyltransferase activity"/>
    <property type="evidence" value="ECO:0007669"/>
    <property type="project" value="InterPro"/>
</dbReference>
<proteinExistence type="predicted"/>
<gene>
    <name evidence="2" type="ORF">GAY79_07375</name>
</gene>
<dbReference type="SUPFAM" id="SSF53756">
    <property type="entry name" value="UDP-Glycosyltransferase/glycogen phosphorylase"/>
    <property type="match status" value="1"/>
</dbReference>
<dbReference type="CDD" id="cd03801">
    <property type="entry name" value="GT4_PimA-like"/>
    <property type="match status" value="1"/>
</dbReference>
<dbReference type="Proteomes" id="UP000437431">
    <property type="component" value="Unassembled WGS sequence"/>
</dbReference>
<name>A0A7J5RJW1_PHOVU</name>
<comment type="caution">
    <text evidence="2">The sequence shown here is derived from an EMBL/GenBank/DDBJ whole genome shotgun (WGS) entry which is preliminary data.</text>
</comment>
<dbReference type="RefSeq" id="WP_215641587.1">
    <property type="nucleotide sequence ID" value="NZ_CAXTBS010000005.1"/>
</dbReference>
<feature type="domain" description="Glycosyl transferase family 1" evidence="1">
    <location>
        <begin position="176"/>
        <end position="349"/>
    </location>
</feature>
<dbReference type="Pfam" id="PF00534">
    <property type="entry name" value="Glycos_transf_1"/>
    <property type="match status" value="1"/>
</dbReference>
<protein>
    <submittedName>
        <fullName evidence="2">Glycosyltransferase family 4 protein</fullName>
    </submittedName>
</protein>
<reference evidence="2 3" key="1">
    <citation type="journal article" date="2019" name="Nat. Med.">
        <title>A library of human gut bacterial isolates paired with longitudinal multiomics data enables mechanistic microbiome research.</title>
        <authorList>
            <person name="Poyet M."/>
            <person name="Groussin M."/>
            <person name="Gibbons S.M."/>
            <person name="Avila-Pacheco J."/>
            <person name="Jiang X."/>
            <person name="Kearney S.M."/>
            <person name="Perrotta A.R."/>
            <person name="Berdy B."/>
            <person name="Zhao S."/>
            <person name="Lieberman T.D."/>
            <person name="Swanson P.K."/>
            <person name="Smith M."/>
            <person name="Roesemann S."/>
            <person name="Alexander J.E."/>
            <person name="Rich S.A."/>
            <person name="Livny J."/>
            <person name="Vlamakis H."/>
            <person name="Clish C."/>
            <person name="Bullock K."/>
            <person name="Deik A."/>
            <person name="Scott J."/>
            <person name="Pierce K.A."/>
            <person name="Xavier R.J."/>
            <person name="Alm E.J."/>
        </authorList>
    </citation>
    <scope>NUCLEOTIDE SEQUENCE [LARGE SCALE GENOMIC DNA]</scope>
    <source>
        <strain evidence="2 3">BIOML-A111</strain>
    </source>
</reference>
<dbReference type="AlphaFoldDB" id="A0A7J5RJW1"/>
<dbReference type="PANTHER" id="PTHR12526">
    <property type="entry name" value="GLYCOSYLTRANSFERASE"/>
    <property type="match status" value="1"/>
</dbReference>
<evidence type="ECO:0000313" key="2">
    <source>
        <dbReference type="EMBL" id="KAB6561841.1"/>
    </source>
</evidence>
<dbReference type="EMBL" id="WDAY01000012">
    <property type="protein sequence ID" value="KAB6561841.1"/>
    <property type="molecule type" value="Genomic_DNA"/>
</dbReference>
<dbReference type="InterPro" id="IPR001296">
    <property type="entry name" value="Glyco_trans_1"/>
</dbReference>
<evidence type="ECO:0000313" key="3">
    <source>
        <dbReference type="Proteomes" id="UP000437431"/>
    </source>
</evidence>
<accession>A0A7J5RJW1</accession>
<dbReference type="PANTHER" id="PTHR12526:SF630">
    <property type="entry name" value="GLYCOSYLTRANSFERASE"/>
    <property type="match status" value="1"/>
</dbReference>
<dbReference type="Gene3D" id="3.40.50.2000">
    <property type="entry name" value="Glycogen Phosphorylase B"/>
    <property type="match status" value="1"/>
</dbReference>
<organism evidence="2 3">
    <name type="scientific">Phocaeicola vulgatus</name>
    <name type="common">Bacteroides vulgatus</name>
    <dbReference type="NCBI Taxonomy" id="821"/>
    <lineage>
        <taxon>Bacteria</taxon>
        <taxon>Pseudomonadati</taxon>
        <taxon>Bacteroidota</taxon>
        <taxon>Bacteroidia</taxon>
        <taxon>Bacteroidales</taxon>
        <taxon>Bacteroidaceae</taxon>
        <taxon>Phocaeicola</taxon>
    </lineage>
</organism>
<evidence type="ECO:0000259" key="1">
    <source>
        <dbReference type="Pfam" id="PF00534"/>
    </source>
</evidence>